<evidence type="ECO:0000256" key="3">
    <source>
        <dbReference type="ARBA" id="ARBA00022692"/>
    </source>
</evidence>
<keyword evidence="2" id="KW-1003">Cell membrane</keyword>
<dbReference type="Pfam" id="PF05231">
    <property type="entry name" value="MASE1"/>
    <property type="match status" value="1"/>
</dbReference>
<proteinExistence type="predicted"/>
<keyword evidence="9" id="KW-1185">Reference proteome</keyword>
<feature type="transmembrane region" description="Helical" evidence="6">
    <location>
        <begin position="254"/>
        <end position="274"/>
    </location>
</feature>
<evidence type="ECO:0000256" key="4">
    <source>
        <dbReference type="ARBA" id="ARBA00022989"/>
    </source>
</evidence>
<comment type="subcellular location">
    <subcellularLocation>
        <location evidence="1">Cell membrane</location>
        <topology evidence="1">Multi-pass membrane protein</topology>
    </subcellularLocation>
</comment>
<keyword evidence="4 6" id="KW-1133">Transmembrane helix</keyword>
<feature type="transmembrane region" description="Helical" evidence="6">
    <location>
        <begin position="45"/>
        <end position="62"/>
    </location>
</feature>
<keyword evidence="5 6" id="KW-0472">Membrane</keyword>
<feature type="transmembrane region" description="Helical" evidence="6">
    <location>
        <begin position="92"/>
        <end position="119"/>
    </location>
</feature>
<evidence type="ECO:0000256" key="2">
    <source>
        <dbReference type="ARBA" id="ARBA00022475"/>
    </source>
</evidence>
<feature type="transmembrane region" description="Helical" evidence="6">
    <location>
        <begin position="131"/>
        <end position="154"/>
    </location>
</feature>
<comment type="caution">
    <text evidence="8">The sequence shown here is derived from an EMBL/GenBank/DDBJ whole genome shotgun (WGS) entry which is preliminary data.</text>
</comment>
<organism evidence="8 9">
    <name type="scientific">Flavobacterium polysaccharolyticum</name>
    <dbReference type="NCBI Taxonomy" id="3133148"/>
    <lineage>
        <taxon>Bacteria</taxon>
        <taxon>Pseudomonadati</taxon>
        <taxon>Bacteroidota</taxon>
        <taxon>Flavobacteriia</taxon>
        <taxon>Flavobacteriales</taxon>
        <taxon>Flavobacteriaceae</taxon>
        <taxon>Flavobacterium</taxon>
    </lineage>
</organism>
<feature type="transmembrane region" description="Helical" evidence="6">
    <location>
        <begin position="280"/>
        <end position="302"/>
    </location>
</feature>
<dbReference type="InterPro" id="IPR007895">
    <property type="entry name" value="MASE1"/>
</dbReference>
<reference evidence="8 9" key="1">
    <citation type="submission" date="2024-03" db="EMBL/GenBank/DDBJ databases">
        <title>Two novel species of the genus Flavobacterium exhibiting potentially degradation of complex polysaccharides.</title>
        <authorList>
            <person name="Lian X."/>
        </authorList>
    </citation>
    <scope>NUCLEOTIDE SEQUENCE [LARGE SCALE GENOMIC DNA]</scope>
    <source>
        <strain evidence="8 9">N6</strain>
    </source>
</reference>
<evidence type="ECO:0000313" key="9">
    <source>
        <dbReference type="Proteomes" id="UP001468798"/>
    </source>
</evidence>
<accession>A0ABU9NVI3</accession>
<protein>
    <submittedName>
        <fullName evidence="8">MASE1 domain-containing protein</fullName>
    </submittedName>
</protein>
<evidence type="ECO:0000256" key="5">
    <source>
        <dbReference type="ARBA" id="ARBA00023136"/>
    </source>
</evidence>
<feature type="transmembrane region" description="Helical" evidence="6">
    <location>
        <begin position="206"/>
        <end position="225"/>
    </location>
</feature>
<feature type="transmembrane region" description="Helical" evidence="6">
    <location>
        <begin position="20"/>
        <end position="39"/>
    </location>
</feature>
<feature type="transmembrane region" description="Helical" evidence="6">
    <location>
        <begin position="174"/>
        <end position="194"/>
    </location>
</feature>
<feature type="domain" description="MASE1" evidence="7">
    <location>
        <begin position="23"/>
        <end position="302"/>
    </location>
</feature>
<evidence type="ECO:0000259" key="7">
    <source>
        <dbReference type="Pfam" id="PF05231"/>
    </source>
</evidence>
<dbReference type="Proteomes" id="UP001468798">
    <property type="component" value="Unassembled WGS sequence"/>
</dbReference>
<evidence type="ECO:0000313" key="8">
    <source>
        <dbReference type="EMBL" id="MEM0578718.1"/>
    </source>
</evidence>
<gene>
    <name evidence="8" type="ORF">WFZ86_19605</name>
</gene>
<dbReference type="RefSeq" id="WP_342693522.1">
    <property type="nucleotide sequence ID" value="NZ_JBCGDP010000035.1"/>
</dbReference>
<keyword evidence="3 6" id="KW-0812">Transmembrane</keyword>
<feature type="transmembrane region" description="Helical" evidence="6">
    <location>
        <begin position="69"/>
        <end position="86"/>
    </location>
</feature>
<sequence length="315" mass="34576">MYKQASNDYFLPSFLKSTPIKIALVAFIYNALAFISYQITVTPDNIAPIYTAAGFALASVLIMGRKTLIGVWIGSVIANLFSFWDTSQMLEISLISTILSAVLVACGVTLGAALGAYFINLLNKGTYPLKTGWSVIIFLAISVFYSAICSLLGVSAISLFELSVPNHFIFNWTIWWQGDLIGTIILTPFLTSWLYRYHIKIIATSLIEALSLGLVTILICVLVAFDHADDQYLLIIVLLWATFRFRIRGVSILAALFALLSTIYGSLGYGSVAMTTPEASLVYINSFFGLSTIVALIMAGFYSDYLHKKLDKANA</sequence>
<evidence type="ECO:0000256" key="1">
    <source>
        <dbReference type="ARBA" id="ARBA00004651"/>
    </source>
</evidence>
<evidence type="ECO:0000256" key="6">
    <source>
        <dbReference type="SAM" id="Phobius"/>
    </source>
</evidence>
<name>A0ABU9NVI3_9FLAO</name>
<dbReference type="EMBL" id="JBCGDP010000035">
    <property type="protein sequence ID" value="MEM0578718.1"/>
    <property type="molecule type" value="Genomic_DNA"/>
</dbReference>